<dbReference type="AlphaFoldDB" id="A0A550CV81"/>
<organism evidence="2 3">
    <name type="scientific">Schizophyllum amplum</name>
    <dbReference type="NCBI Taxonomy" id="97359"/>
    <lineage>
        <taxon>Eukaryota</taxon>
        <taxon>Fungi</taxon>
        <taxon>Dikarya</taxon>
        <taxon>Basidiomycota</taxon>
        <taxon>Agaricomycotina</taxon>
        <taxon>Agaricomycetes</taxon>
        <taxon>Agaricomycetidae</taxon>
        <taxon>Agaricales</taxon>
        <taxon>Schizophyllaceae</taxon>
        <taxon>Schizophyllum</taxon>
    </lineage>
</organism>
<sequence>MPRHRTSNMDLRGSAQPPLSNPTRPIPIARGRSMTRYKSGDGHRCPDRSVRPPARASQSESPPLILGELDGISRPSTPAAQTPIISAASPHLYLANIHARRPAAPSIECRFCRQWCYKESLEAHRRSCPVYQRQRRQSNSDALLRFVKTASSVRPPPIPTPTRPQPPPPPPPPSPFRRNRKTKP</sequence>
<feature type="region of interest" description="Disordered" evidence="1">
    <location>
        <begin position="148"/>
        <end position="184"/>
    </location>
</feature>
<evidence type="ECO:0000313" key="3">
    <source>
        <dbReference type="Proteomes" id="UP000320762"/>
    </source>
</evidence>
<dbReference type="Proteomes" id="UP000320762">
    <property type="component" value="Unassembled WGS sequence"/>
</dbReference>
<name>A0A550CV81_9AGAR</name>
<dbReference type="OrthoDB" id="2977396at2759"/>
<feature type="compositionally biased region" description="Basic and acidic residues" evidence="1">
    <location>
        <begin position="38"/>
        <end position="50"/>
    </location>
</feature>
<feature type="compositionally biased region" description="Pro residues" evidence="1">
    <location>
        <begin position="154"/>
        <end position="175"/>
    </location>
</feature>
<evidence type="ECO:0000313" key="2">
    <source>
        <dbReference type="EMBL" id="TRM68702.1"/>
    </source>
</evidence>
<dbReference type="EMBL" id="VDMD01000002">
    <property type="protein sequence ID" value="TRM68702.1"/>
    <property type="molecule type" value="Genomic_DNA"/>
</dbReference>
<accession>A0A550CV81</accession>
<feature type="region of interest" description="Disordered" evidence="1">
    <location>
        <begin position="1"/>
        <end position="63"/>
    </location>
</feature>
<gene>
    <name evidence="2" type="ORF">BD626DRAFT_119924</name>
</gene>
<reference evidence="2 3" key="1">
    <citation type="journal article" date="2019" name="New Phytol.">
        <title>Comparative genomics reveals unique wood-decay strategies and fruiting body development in the Schizophyllaceae.</title>
        <authorList>
            <person name="Almasi E."/>
            <person name="Sahu N."/>
            <person name="Krizsan K."/>
            <person name="Balint B."/>
            <person name="Kovacs G.M."/>
            <person name="Kiss B."/>
            <person name="Cseklye J."/>
            <person name="Drula E."/>
            <person name="Henrissat B."/>
            <person name="Nagy I."/>
            <person name="Chovatia M."/>
            <person name="Adam C."/>
            <person name="LaButti K."/>
            <person name="Lipzen A."/>
            <person name="Riley R."/>
            <person name="Grigoriev I.V."/>
            <person name="Nagy L.G."/>
        </authorList>
    </citation>
    <scope>NUCLEOTIDE SEQUENCE [LARGE SCALE GENOMIC DNA]</scope>
    <source>
        <strain evidence="2 3">NL-1724</strain>
    </source>
</reference>
<keyword evidence="3" id="KW-1185">Reference proteome</keyword>
<proteinExistence type="predicted"/>
<protein>
    <submittedName>
        <fullName evidence="2">Uncharacterized protein</fullName>
    </submittedName>
</protein>
<comment type="caution">
    <text evidence="2">The sequence shown here is derived from an EMBL/GenBank/DDBJ whole genome shotgun (WGS) entry which is preliminary data.</text>
</comment>
<evidence type="ECO:0000256" key="1">
    <source>
        <dbReference type="SAM" id="MobiDB-lite"/>
    </source>
</evidence>